<feature type="transmembrane region" description="Helical" evidence="9">
    <location>
        <begin position="380"/>
        <end position="399"/>
    </location>
</feature>
<evidence type="ECO:0000256" key="3">
    <source>
        <dbReference type="ARBA" id="ARBA00022448"/>
    </source>
</evidence>
<evidence type="ECO:0000256" key="1">
    <source>
        <dbReference type="ARBA" id="ARBA00004651"/>
    </source>
</evidence>
<keyword evidence="7 9" id="KW-1133">Transmembrane helix</keyword>
<dbReference type="PROSITE" id="PS00873">
    <property type="entry name" value="NA_ALANINE_SYMP"/>
    <property type="match status" value="1"/>
</dbReference>
<sequence length="468" mass="49720">MEFLAKAITVSNDILWSYVLVVMLIALGLWFSVRTGFVQLRLFREMLRLLREGVSHDGGHVHISSFQAFCISTASRVGVGNIAGIAIAIVTGGPGAIFWMWVIAVIGAASGFVESTLAQIYKVRDKKTFGFRGGPAYYIRNCLGNKSAAALFAILISVTFGLCFNSVQANTITLSLQSTFGLDRALGGACITILSAIVIFGGLKRIAHLSSWLVPIMATLYLFIALIIVIMNITALPAMFATIISQAFAPEAAVGGIGAAILTGAKRGLFSNEAGMGSVPNAAATAFVSHPVKQGLVQALGVFVDTLLVCTASACIVLLYDGYADAGKTGIELVQLALSSHMGSLAGVLLSFMVFLFAFSSIAGNYYYGESNIQFFSTKPALLLLFRVLVVGMVAFGSVADLPFVWNLADLFMALMAIVNLVAIALLGRNAFIALKDYSAQKKAGVADPVFHPGQLPDRRGIEAWDEK</sequence>
<name>A0A921DRQ8_9BACT</name>
<dbReference type="GO" id="GO:0005886">
    <property type="term" value="C:plasma membrane"/>
    <property type="evidence" value="ECO:0007669"/>
    <property type="project" value="UniProtKB-SubCell"/>
</dbReference>
<evidence type="ECO:0000256" key="6">
    <source>
        <dbReference type="ARBA" id="ARBA00022847"/>
    </source>
</evidence>
<evidence type="ECO:0000256" key="4">
    <source>
        <dbReference type="ARBA" id="ARBA00022475"/>
    </source>
</evidence>
<comment type="similarity">
    <text evidence="2 9">Belongs to the alanine or glycine:cation symporter (AGCS) (TC 2.A.25) family.</text>
</comment>
<keyword evidence="4 9" id="KW-1003">Cell membrane</keyword>
<gene>
    <name evidence="10" type="ORF">K8W16_06425</name>
</gene>
<feature type="transmembrane region" description="Helical" evidence="9">
    <location>
        <begin position="239"/>
        <end position="262"/>
    </location>
</feature>
<proteinExistence type="inferred from homology"/>
<feature type="transmembrane region" description="Helical" evidence="9">
    <location>
        <begin position="411"/>
        <end position="432"/>
    </location>
</feature>
<feature type="transmembrane region" description="Helical" evidence="9">
    <location>
        <begin position="15"/>
        <end position="37"/>
    </location>
</feature>
<dbReference type="InterPro" id="IPR001463">
    <property type="entry name" value="Na/Ala_symport"/>
</dbReference>
<evidence type="ECO:0000256" key="7">
    <source>
        <dbReference type="ARBA" id="ARBA00022989"/>
    </source>
</evidence>
<comment type="caution">
    <text evidence="10">The sequence shown here is derived from an EMBL/GenBank/DDBJ whole genome shotgun (WGS) entry which is preliminary data.</text>
</comment>
<evidence type="ECO:0000256" key="8">
    <source>
        <dbReference type="ARBA" id="ARBA00023136"/>
    </source>
</evidence>
<dbReference type="Proteomes" id="UP000698963">
    <property type="component" value="Unassembled WGS sequence"/>
</dbReference>
<evidence type="ECO:0000313" key="10">
    <source>
        <dbReference type="EMBL" id="HJD97263.1"/>
    </source>
</evidence>
<evidence type="ECO:0000256" key="2">
    <source>
        <dbReference type="ARBA" id="ARBA00009261"/>
    </source>
</evidence>
<dbReference type="Pfam" id="PF01235">
    <property type="entry name" value="Na_Ala_symp"/>
    <property type="match status" value="1"/>
</dbReference>
<comment type="subcellular location">
    <subcellularLocation>
        <location evidence="1 9">Cell membrane</location>
        <topology evidence="1 9">Multi-pass membrane protein</topology>
    </subcellularLocation>
</comment>
<dbReference type="Gene3D" id="1.20.1740.10">
    <property type="entry name" value="Amino acid/polyamine transporter I"/>
    <property type="match status" value="1"/>
</dbReference>
<evidence type="ECO:0000313" key="11">
    <source>
        <dbReference type="Proteomes" id="UP000698963"/>
    </source>
</evidence>
<evidence type="ECO:0000256" key="9">
    <source>
        <dbReference type="RuleBase" id="RU363064"/>
    </source>
</evidence>
<accession>A0A921DRQ8</accession>
<feature type="transmembrane region" description="Helical" evidence="9">
    <location>
        <begin position="345"/>
        <end position="368"/>
    </location>
</feature>
<keyword evidence="6 9" id="KW-0769">Symport</keyword>
<dbReference type="RefSeq" id="WP_304122225.1">
    <property type="nucleotide sequence ID" value="NZ_DYZA01000126.1"/>
</dbReference>
<keyword evidence="3 9" id="KW-0813">Transport</keyword>
<dbReference type="FunFam" id="1.20.1740.10:FF:000004">
    <property type="entry name" value="Sodium:alanine symporter family protein"/>
    <property type="match status" value="1"/>
</dbReference>
<reference evidence="10" key="2">
    <citation type="submission" date="2021-09" db="EMBL/GenBank/DDBJ databases">
        <authorList>
            <person name="Gilroy R."/>
        </authorList>
    </citation>
    <scope>NUCLEOTIDE SEQUENCE</scope>
    <source>
        <strain evidence="10">ChiGjej2B2-19336</strain>
    </source>
</reference>
<dbReference type="PANTHER" id="PTHR30330:SF1">
    <property type="entry name" value="AMINO-ACID CARRIER PROTEIN ALST"/>
    <property type="match status" value="1"/>
</dbReference>
<feature type="transmembrane region" description="Helical" evidence="9">
    <location>
        <begin position="96"/>
        <end position="117"/>
    </location>
</feature>
<feature type="transmembrane region" description="Helical" evidence="9">
    <location>
        <begin position="68"/>
        <end position="90"/>
    </location>
</feature>
<feature type="transmembrane region" description="Helical" evidence="9">
    <location>
        <begin position="212"/>
        <end position="233"/>
    </location>
</feature>
<feature type="transmembrane region" description="Helical" evidence="9">
    <location>
        <begin position="179"/>
        <end position="200"/>
    </location>
</feature>
<organism evidence="10 11">
    <name type="scientific">Mailhella massiliensis</name>
    <dbReference type="NCBI Taxonomy" id="1903261"/>
    <lineage>
        <taxon>Bacteria</taxon>
        <taxon>Pseudomonadati</taxon>
        <taxon>Thermodesulfobacteriota</taxon>
        <taxon>Desulfovibrionia</taxon>
        <taxon>Desulfovibrionales</taxon>
        <taxon>Desulfovibrionaceae</taxon>
        <taxon>Mailhella</taxon>
    </lineage>
</organism>
<dbReference type="EMBL" id="DYZA01000126">
    <property type="protein sequence ID" value="HJD97263.1"/>
    <property type="molecule type" value="Genomic_DNA"/>
</dbReference>
<protein>
    <submittedName>
        <fullName evidence="10">Alanine:cation symporter family protein</fullName>
    </submittedName>
</protein>
<keyword evidence="5 9" id="KW-0812">Transmembrane</keyword>
<evidence type="ECO:0000256" key="5">
    <source>
        <dbReference type="ARBA" id="ARBA00022692"/>
    </source>
</evidence>
<dbReference type="PRINTS" id="PR00175">
    <property type="entry name" value="NAALASMPORT"/>
</dbReference>
<reference evidence="10" key="1">
    <citation type="journal article" date="2021" name="PeerJ">
        <title>Extensive microbial diversity within the chicken gut microbiome revealed by metagenomics and culture.</title>
        <authorList>
            <person name="Gilroy R."/>
            <person name="Ravi A."/>
            <person name="Getino M."/>
            <person name="Pursley I."/>
            <person name="Horton D.L."/>
            <person name="Alikhan N.F."/>
            <person name="Baker D."/>
            <person name="Gharbi K."/>
            <person name="Hall N."/>
            <person name="Watson M."/>
            <person name="Adriaenssens E.M."/>
            <person name="Foster-Nyarko E."/>
            <person name="Jarju S."/>
            <person name="Secka A."/>
            <person name="Antonio M."/>
            <person name="Oren A."/>
            <person name="Chaudhuri R.R."/>
            <person name="La Ragione R."/>
            <person name="Hildebrand F."/>
            <person name="Pallen M.J."/>
        </authorList>
    </citation>
    <scope>NUCLEOTIDE SEQUENCE</scope>
    <source>
        <strain evidence="10">ChiGjej2B2-19336</strain>
    </source>
</reference>
<keyword evidence="8 9" id="KW-0472">Membrane</keyword>
<feature type="transmembrane region" description="Helical" evidence="9">
    <location>
        <begin position="299"/>
        <end position="320"/>
    </location>
</feature>
<dbReference type="PANTHER" id="PTHR30330">
    <property type="entry name" value="AGSS FAMILY TRANSPORTER, SODIUM-ALANINE"/>
    <property type="match status" value="1"/>
</dbReference>
<dbReference type="AlphaFoldDB" id="A0A921DRQ8"/>
<feature type="transmembrane region" description="Helical" evidence="9">
    <location>
        <begin position="148"/>
        <end position="167"/>
    </location>
</feature>
<dbReference type="NCBIfam" id="TIGR00835">
    <property type="entry name" value="agcS"/>
    <property type="match status" value="1"/>
</dbReference>
<dbReference type="GO" id="GO:0005283">
    <property type="term" value="F:amino acid:sodium symporter activity"/>
    <property type="evidence" value="ECO:0007669"/>
    <property type="project" value="InterPro"/>
</dbReference>